<dbReference type="EMBL" id="JACGWO010000003">
    <property type="protein sequence ID" value="KAK4430747.1"/>
    <property type="molecule type" value="Genomic_DNA"/>
</dbReference>
<gene>
    <name evidence="1" type="ORF">Salat_0836400</name>
</gene>
<dbReference type="AlphaFoldDB" id="A0AAE1YIK8"/>
<protein>
    <submittedName>
        <fullName evidence="1">Uncharacterized protein</fullName>
    </submittedName>
</protein>
<proteinExistence type="predicted"/>
<organism evidence="1 2">
    <name type="scientific">Sesamum alatum</name>
    <dbReference type="NCBI Taxonomy" id="300844"/>
    <lineage>
        <taxon>Eukaryota</taxon>
        <taxon>Viridiplantae</taxon>
        <taxon>Streptophyta</taxon>
        <taxon>Embryophyta</taxon>
        <taxon>Tracheophyta</taxon>
        <taxon>Spermatophyta</taxon>
        <taxon>Magnoliopsida</taxon>
        <taxon>eudicotyledons</taxon>
        <taxon>Gunneridae</taxon>
        <taxon>Pentapetalae</taxon>
        <taxon>asterids</taxon>
        <taxon>lamiids</taxon>
        <taxon>Lamiales</taxon>
        <taxon>Pedaliaceae</taxon>
        <taxon>Sesamum</taxon>
    </lineage>
</organism>
<accession>A0AAE1YIK8</accession>
<dbReference type="Proteomes" id="UP001293254">
    <property type="component" value="Unassembled WGS sequence"/>
</dbReference>
<reference evidence="1" key="2">
    <citation type="journal article" date="2024" name="Plant">
        <title>Genomic evolution and insights into agronomic trait innovations of Sesamum species.</title>
        <authorList>
            <person name="Miao H."/>
            <person name="Wang L."/>
            <person name="Qu L."/>
            <person name="Liu H."/>
            <person name="Sun Y."/>
            <person name="Le M."/>
            <person name="Wang Q."/>
            <person name="Wei S."/>
            <person name="Zheng Y."/>
            <person name="Lin W."/>
            <person name="Duan Y."/>
            <person name="Cao H."/>
            <person name="Xiong S."/>
            <person name="Wang X."/>
            <person name="Wei L."/>
            <person name="Li C."/>
            <person name="Ma Q."/>
            <person name="Ju M."/>
            <person name="Zhao R."/>
            <person name="Li G."/>
            <person name="Mu C."/>
            <person name="Tian Q."/>
            <person name="Mei H."/>
            <person name="Zhang T."/>
            <person name="Gao T."/>
            <person name="Zhang H."/>
        </authorList>
    </citation>
    <scope>NUCLEOTIDE SEQUENCE</scope>
    <source>
        <strain evidence="1">3651</strain>
    </source>
</reference>
<evidence type="ECO:0000313" key="2">
    <source>
        <dbReference type="Proteomes" id="UP001293254"/>
    </source>
</evidence>
<keyword evidence="2" id="KW-1185">Reference proteome</keyword>
<evidence type="ECO:0000313" key="1">
    <source>
        <dbReference type="EMBL" id="KAK4430747.1"/>
    </source>
</evidence>
<sequence>MVEFFSDKVGRFLDTEDYGSNLKSAMKLKVSLLVTKRIRKGLLLRTGNGHKALVTCTYGCMPNFCYLCGVLCHILKFYHLRYEDDFVDLGESLSYGSGLGGNNQVCFSNLILESGRQMYNSKSSTGSSSMNSLANSDRQGNGIKRSSIYGDFVVSK</sequence>
<reference evidence="1" key="1">
    <citation type="submission" date="2020-06" db="EMBL/GenBank/DDBJ databases">
        <authorList>
            <person name="Li T."/>
            <person name="Hu X."/>
            <person name="Zhang T."/>
            <person name="Song X."/>
            <person name="Zhang H."/>
            <person name="Dai N."/>
            <person name="Sheng W."/>
            <person name="Hou X."/>
            <person name="Wei L."/>
        </authorList>
    </citation>
    <scope>NUCLEOTIDE SEQUENCE</scope>
    <source>
        <strain evidence="1">3651</strain>
        <tissue evidence="1">Leaf</tissue>
    </source>
</reference>
<comment type="caution">
    <text evidence="1">The sequence shown here is derived from an EMBL/GenBank/DDBJ whole genome shotgun (WGS) entry which is preliminary data.</text>
</comment>
<name>A0AAE1YIK8_9LAMI</name>